<comment type="function">
    <text evidence="3">Lytic transglycosylase with a strong preference for naked glycan strands that lack stem peptides.</text>
</comment>
<evidence type="ECO:0000313" key="7">
    <source>
        <dbReference type="EMBL" id="WDI31109.1"/>
    </source>
</evidence>
<keyword evidence="3" id="KW-0472">Membrane</keyword>
<keyword evidence="3" id="KW-1003">Cell membrane</keyword>
<feature type="domain" description="RlpA-like protein double-psi beta-barrel" evidence="6">
    <location>
        <begin position="32"/>
        <end position="121"/>
    </location>
</feature>
<evidence type="ECO:0000259" key="6">
    <source>
        <dbReference type="Pfam" id="PF03330"/>
    </source>
</evidence>
<dbReference type="RefSeq" id="WP_274492931.1">
    <property type="nucleotide sequence ID" value="NZ_CP118166.1"/>
</dbReference>
<evidence type="ECO:0000256" key="5">
    <source>
        <dbReference type="SAM" id="SignalP"/>
    </source>
</evidence>
<dbReference type="EC" id="4.2.2.-" evidence="3"/>
<feature type="signal peptide" evidence="5">
    <location>
        <begin position="1"/>
        <end position="22"/>
    </location>
</feature>
<dbReference type="SUPFAM" id="SSF50685">
    <property type="entry name" value="Barwin-like endoglucanases"/>
    <property type="match status" value="1"/>
</dbReference>
<dbReference type="PANTHER" id="PTHR34183">
    <property type="entry name" value="ENDOLYTIC PEPTIDOGLYCAN TRANSGLYCOSYLASE RLPA"/>
    <property type="match status" value="1"/>
</dbReference>
<comment type="similarity">
    <text evidence="3 4">Belongs to the RlpA family.</text>
</comment>
<dbReference type="GO" id="GO:0008932">
    <property type="term" value="F:lytic endotransglycosylase activity"/>
    <property type="evidence" value="ECO:0007669"/>
    <property type="project" value="UniProtKB-UniRule"/>
</dbReference>
<dbReference type="GO" id="GO:0071555">
    <property type="term" value="P:cell wall organization"/>
    <property type="evidence" value="ECO:0007669"/>
    <property type="project" value="UniProtKB-KW"/>
</dbReference>
<dbReference type="Pfam" id="PF03330">
    <property type="entry name" value="DPBB_1"/>
    <property type="match status" value="1"/>
</dbReference>
<name>A0AAF0CF61_9PROT</name>
<dbReference type="InterPro" id="IPR036908">
    <property type="entry name" value="RlpA-like_sf"/>
</dbReference>
<evidence type="ECO:0000256" key="1">
    <source>
        <dbReference type="ARBA" id="ARBA00023239"/>
    </source>
</evidence>
<dbReference type="EMBL" id="CP118166">
    <property type="protein sequence ID" value="WDI31109.1"/>
    <property type="molecule type" value="Genomic_DNA"/>
</dbReference>
<dbReference type="KEGG" id="hfl:PUV54_14230"/>
<organism evidence="7 8">
    <name type="scientific">Hyphococcus flavus</name>
    <dbReference type="NCBI Taxonomy" id="1866326"/>
    <lineage>
        <taxon>Bacteria</taxon>
        <taxon>Pseudomonadati</taxon>
        <taxon>Pseudomonadota</taxon>
        <taxon>Alphaproteobacteria</taxon>
        <taxon>Parvularculales</taxon>
        <taxon>Parvularculaceae</taxon>
        <taxon>Hyphococcus</taxon>
    </lineage>
</organism>
<dbReference type="NCBIfam" id="TIGR00413">
    <property type="entry name" value="rlpA"/>
    <property type="match status" value="1"/>
</dbReference>
<dbReference type="GO" id="GO:0005886">
    <property type="term" value="C:plasma membrane"/>
    <property type="evidence" value="ECO:0007669"/>
    <property type="project" value="UniProtKB-SubCell"/>
</dbReference>
<keyword evidence="3" id="KW-0449">Lipoprotein</keyword>
<evidence type="ECO:0000256" key="2">
    <source>
        <dbReference type="ARBA" id="ARBA00023316"/>
    </source>
</evidence>
<evidence type="ECO:0000256" key="3">
    <source>
        <dbReference type="HAMAP-Rule" id="MF_02071"/>
    </source>
</evidence>
<keyword evidence="1 3" id="KW-0456">Lyase</keyword>
<dbReference type="GO" id="GO:0000270">
    <property type="term" value="P:peptidoglycan metabolic process"/>
    <property type="evidence" value="ECO:0007669"/>
    <property type="project" value="UniProtKB-UniRule"/>
</dbReference>
<dbReference type="AlphaFoldDB" id="A0AAF0CF61"/>
<keyword evidence="3" id="KW-0564">Palmitate</keyword>
<gene>
    <name evidence="3" type="primary">rlpA</name>
    <name evidence="7" type="ORF">PUV54_14230</name>
</gene>
<dbReference type="InterPro" id="IPR009009">
    <property type="entry name" value="RlpA-like_DPBB"/>
</dbReference>
<sequence length="129" mass="14057">MNRFAVALILLVLAACAREEMAVPPAPSLKPQCGVASYYHRSLAGNPTANGETYDPKAMTAAHKRLDFDTIVRVRRRDTGRTVTVRINDRGPFVRGRIIDLSPAAARKLGIFGEDGVAEVCIKRRPSPA</sequence>
<keyword evidence="5" id="KW-0732">Signal</keyword>
<dbReference type="Proteomes" id="UP001214043">
    <property type="component" value="Chromosome"/>
</dbReference>
<dbReference type="InterPro" id="IPR012997">
    <property type="entry name" value="RplA"/>
</dbReference>
<feature type="chain" id="PRO_5042052047" description="Endolytic peptidoglycan transglycosylase RlpA" evidence="5">
    <location>
        <begin position="23"/>
        <end position="129"/>
    </location>
</feature>
<evidence type="ECO:0000313" key="8">
    <source>
        <dbReference type="Proteomes" id="UP001214043"/>
    </source>
</evidence>
<dbReference type="PROSITE" id="PS51257">
    <property type="entry name" value="PROKAR_LIPOPROTEIN"/>
    <property type="match status" value="1"/>
</dbReference>
<dbReference type="HAMAP" id="MF_02071">
    <property type="entry name" value="RlpA"/>
    <property type="match status" value="1"/>
</dbReference>
<keyword evidence="8" id="KW-1185">Reference proteome</keyword>
<dbReference type="CDD" id="cd22268">
    <property type="entry name" value="DPBB_RlpA-like"/>
    <property type="match status" value="1"/>
</dbReference>
<protein>
    <recommendedName>
        <fullName evidence="3">Endolytic peptidoglycan transglycosylase RlpA</fullName>
        <ecNumber evidence="3">4.2.2.-</ecNumber>
    </recommendedName>
</protein>
<proteinExistence type="inferred from homology"/>
<dbReference type="InterPro" id="IPR034718">
    <property type="entry name" value="RlpA"/>
</dbReference>
<dbReference type="Gene3D" id="2.40.40.10">
    <property type="entry name" value="RlpA-like domain"/>
    <property type="match status" value="1"/>
</dbReference>
<keyword evidence="2 3" id="KW-0961">Cell wall biogenesis/degradation</keyword>
<comment type="subcellular location">
    <subcellularLocation>
        <location evidence="3">Cell membrane</location>
        <topology evidence="3">Lipid-anchor</topology>
    </subcellularLocation>
</comment>
<accession>A0AAF0CF61</accession>
<reference evidence="7" key="1">
    <citation type="submission" date="2023-02" db="EMBL/GenBank/DDBJ databases">
        <title>Genome sequence of Hyphococcus flavus.</title>
        <authorList>
            <person name="Rong J.-C."/>
            <person name="Zhao Q."/>
            <person name="Yi M."/>
            <person name="Wu J.-Y."/>
        </authorList>
    </citation>
    <scope>NUCLEOTIDE SEQUENCE</scope>
    <source>
        <strain evidence="7">MCCC 1K03223</strain>
    </source>
</reference>
<dbReference type="PANTHER" id="PTHR34183:SF8">
    <property type="entry name" value="ENDOLYTIC PEPTIDOGLYCAN TRANSGLYCOSYLASE RLPA-RELATED"/>
    <property type="match status" value="1"/>
</dbReference>
<evidence type="ECO:0000256" key="4">
    <source>
        <dbReference type="RuleBase" id="RU003495"/>
    </source>
</evidence>